<dbReference type="SUPFAM" id="SSF50249">
    <property type="entry name" value="Nucleic acid-binding proteins"/>
    <property type="match status" value="1"/>
</dbReference>
<dbReference type="NCBIfam" id="TIGR00621">
    <property type="entry name" value="ssb"/>
    <property type="match status" value="1"/>
</dbReference>
<dbReference type="PANTHER" id="PTHR10302:SF0">
    <property type="entry name" value="SINGLE-STRANDED DNA-BINDING PROTEIN, MITOCHONDRIAL"/>
    <property type="match status" value="1"/>
</dbReference>
<evidence type="ECO:0000313" key="5">
    <source>
        <dbReference type="EMBL" id="SPX61209.1"/>
    </source>
</evidence>
<dbReference type="GO" id="GO:0009295">
    <property type="term" value="C:nucleoid"/>
    <property type="evidence" value="ECO:0007669"/>
    <property type="project" value="TreeGrafter"/>
</dbReference>
<name>A0A0W0U4V5_9GAMM</name>
<dbReference type="EMBL" id="UASS01000018">
    <property type="protein sequence ID" value="SPX61209.1"/>
    <property type="molecule type" value="Genomic_DNA"/>
</dbReference>
<dbReference type="GO" id="GO:0006260">
    <property type="term" value="P:DNA replication"/>
    <property type="evidence" value="ECO:0007669"/>
    <property type="project" value="InterPro"/>
</dbReference>
<dbReference type="InterPro" id="IPR000424">
    <property type="entry name" value="Primosome_PriB/ssb"/>
</dbReference>
<evidence type="ECO:0000313" key="4">
    <source>
        <dbReference type="EMBL" id="KTD02653.1"/>
    </source>
</evidence>
<evidence type="ECO:0000313" key="6">
    <source>
        <dbReference type="Proteomes" id="UP000054698"/>
    </source>
</evidence>
<evidence type="ECO:0000256" key="3">
    <source>
        <dbReference type="RuleBase" id="RU000524"/>
    </source>
</evidence>
<dbReference type="InterPro" id="IPR012340">
    <property type="entry name" value="NA-bd_OB-fold"/>
</dbReference>
<dbReference type="Proteomes" id="UP000054698">
    <property type="component" value="Unassembled WGS sequence"/>
</dbReference>
<dbReference type="PROSITE" id="PS50935">
    <property type="entry name" value="SSB"/>
    <property type="match status" value="1"/>
</dbReference>
<keyword evidence="6" id="KW-1185">Reference proteome</keyword>
<proteinExistence type="predicted"/>
<reference evidence="4 6" key="1">
    <citation type="submission" date="2015-11" db="EMBL/GenBank/DDBJ databases">
        <title>Genomic analysis of 38 Legionella species identifies large and diverse effector repertoires.</title>
        <authorList>
            <person name="Burstein D."/>
            <person name="Amaro F."/>
            <person name="Zusman T."/>
            <person name="Lifshitz Z."/>
            <person name="Cohen O."/>
            <person name="Gilbert J.A."/>
            <person name="Pupko T."/>
            <person name="Shuman H.A."/>
            <person name="Segal G."/>
        </authorList>
    </citation>
    <scope>NUCLEOTIDE SEQUENCE [LARGE SCALE GENOMIC DNA]</scope>
    <source>
        <strain evidence="4 6">WO-44C</strain>
    </source>
</reference>
<reference evidence="5 7" key="2">
    <citation type="submission" date="2018-06" db="EMBL/GenBank/DDBJ databases">
        <authorList>
            <consortium name="Pathogen Informatics"/>
            <person name="Doyle S."/>
        </authorList>
    </citation>
    <scope>NUCLEOTIDE SEQUENCE [LARGE SCALE GENOMIC DNA]</scope>
    <source>
        <strain evidence="5 7">NCTC12022</strain>
    </source>
</reference>
<dbReference type="Proteomes" id="UP000251942">
    <property type="component" value="Unassembled WGS sequence"/>
</dbReference>
<sequence length="121" mass="13593">MINEATLIGRVGKKDVRPLKNGTDMATIYLATSKHWIDKSGEKQEQTVWHNVNFFDKLADIVNKYAHVGNLVYIKGEINHKQIKEGEKAGQWAYSITANQIKILPSGAKKDASESCDQSYN</sequence>
<dbReference type="STRING" id="453.Lfee_0808"/>
<dbReference type="OrthoDB" id="5767250at2"/>
<dbReference type="RefSeq" id="WP_058444138.1">
    <property type="nucleotide sequence ID" value="NZ_CAAAHT010000014.1"/>
</dbReference>
<dbReference type="Gene3D" id="2.40.50.140">
    <property type="entry name" value="Nucleic acid-binding proteins"/>
    <property type="match status" value="1"/>
</dbReference>
<dbReference type="CDD" id="cd04496">
    <property type="entry name" value="SSB_OBF"/>
    <property type="match status" value="1"/>
</dbReference>
<dbReference type="PANTHER" id="PTHR10302">
    <property type="entry name" value="SINGLE-STRANDED DNA-BINDING PROTEIN"/>
    <property type="match status" value="1"/>
</dbReference>
<accession>A0A0W0U4V5</accession>
<dbReference type="InterPro" id="IPR011344">
    <property type="entry name" value="ssDNA-bd"/>
</dbReference>
<evidence type="ECO:0000256" key="2">
    <source>
        <dbReference type="PIRNR" id="PIRNR002070"/>
    </source>
</evidence>
<dbReference type="EMBL" id="LNYB01000023">
    <property type="protein sequence ID" value="KTD02653.1"/>
    <property type="molecule type" value="Genomic_DNA"/>
</dbReference>
<organism evidence="4 6">
    <name type="scientific">Legionella feeleii</name>
    <dbReference type="NCBI Taxonomy" id="453"/>
    <lineage>
        <taxon>Bacteria</taxon>
        <taxon>Pseudomonadati</taxon>
        <taxon>Pseudomonadota</taxon>
        <taxon>Gammaproteobacteria</taxon>
        <taxon>Legionellales</taxon>
        <taxon>Legionellaceae</taxon>
        <taxon>Legionella</taxon>
    </lineage>
</organism>
<dbReference type="PATRIC" id="fig|453.4.peg.873"/>
<evidence type="ECO:0000256" key="1">
    <source>
        <dbReference type="ARBA" id="ARBA00023125"/>
    </source>
</evidence>
<keyword evidence="1 2" id="KW-0238">DNA-binding</keyword>
<evidence type="ECO:0000313" key="7">
    <source>
        <dbReference type="Proteomes" id="UP000251942"/>
    </source>
</evidence>
<dbReference type="GO" id="GO:0003697">
    <property type="term" value="F:single-stranded DNA binding"/>
    <property type="evidence" value="ECO:0007669"/>
    <property type="project" value="InterPro"/>
</dbReference>
<gene>
    <name evidence="4" type="primary">ssb</name>
    <name evidence="5" type="synonym">ssb_2</name>
    <name evidence="4" type="ORF">Lfee_0808</name>
    <name evidence="5" type="ORF">NCTC12022_01948</name>
</gene>
<dbReference type="AlphaFoldDB" id="A0A0W0U4V5"/>
<dbReference type="Pfam" id="PF00436">
    <property type="entry name" value="SSB"/>
    <property type="match status" value="1"/>
</dbReference>
<protein>
    <recommendedName>
        <fullName evidence="2 3">Single-stranded DNA-binding protein</fullName>
    </recommendedName>
</protein>
<dbReference type="PIRSF" id="PIRSF002070">
    <property type="entry name" value="SSB"/>
    <property type="match status" value="1"/>
</dbReference>